<sequence length="349" mass="38235">MGNFKVGVIGCGSIAQKRHLPEYQVKENVEIVAVCDVVESRAEEMAQKYGAKAYTDYKEVLKLEEVDAISVCLPNYLHASVTIDALNEGKHVLCEKPMAVSLEEAQAMNQAAEWNQKTLMIAHNQRFVSSHQKAKTIIENGDLGSIYSFRTTFGHGGPENWSIDGASSWFFNKEKAFVGAMGDLGVHKADLIRYLLGDVSEVGAFVQTSAKENTDVDDNAVCILKMDSGLIGTLTASWSYVSGNDNSTVIYGEKGMMELENDPDYSLKVTYKNGESVHYSLDKIQTNEAGGQTTTHVIDHFVESVLNERPPLITGEEGMKSLQVILSALEANETKQMIKVSSGNVSFSI</sequence>
<dbReference type="Pfam" id="PF22725">
    <property type="entry name" value="GFO_IDH_MocA_C3"/>
    <property type="match status" value="1"/>
</dbReference>
<dbReference type="InterPro" id="IPR000683">
    <property type="entry name" value="Gfo/Idh/MocA-like_OxRdtase_N"/>
</dbReference>
<evidence type="ECO:0000313" key="4">
    <source>
        <dbReference type="Proteomes" id="UP000257032"/>
    </source>
</evidence>
<dbReference type="RefSeq" id="WP_115893718.1">
    <property type="nucleotide sequence ID" value="NZ_QTLC01000028.1"/>
</dbReference>
<dbReference type="Proteomes" id="UP000257032">
    <property type="component" value="Unassembled WGS sequence"/>
</dbReference>
<dbReference type="EMBL" id="QTLC01000028">
    <property type="protein sequence ID" value="RDY71645.1"/>
    <property type="molecule type" value="Genomic_DNA"/>
</dbReference>
<gene>
    <name evidence="3" type="ORF">DXT76_06480</name>
</gene>
<dbReference type="GO" id="GO:0000166">
    <property type="term" value="F:nucleotide binding"/>
    <property type="evidence" value="ECO:0007669"/>
    <property type="project" value="InterPro"/>
</dbReference>
<dbReference type="SUPFAM" id="SSF55347">
    <property type="entry name" value="Glyceraldehyde-3-phosphate dehydrogenase-like, C-terminal domain"/>
    <property type="match status" value="1"/>
</dbReference>
<name>A0A3D8VQY8_9BACI</name>
<evidence type="ECO:0000259" key="2">
    <source>
        <dbReference type="Pfam" id="PF22725"/>
    </source>
</evidence>
<dbReference type="Pfam" id="PF01408">
    <property type="entry name" value="GFO_IDH_MocA"/>
    <property type="match status" value="1"/>
</dbReference>
<dbReference type="AlphaFoldDB" id="A0A3D8VQY8"/>
<dbReference type="PANTHER" id="PTHR43249:SF1">
    <property type="entry name" value="D-GLUCOSIDE 3-DEHYDROGENASE"/>
    <property type="match status" value="1"/>
</dbReference>
<dbReference type="Gene3D" id="3.30.360.10">
    <property type="entry name" value="Dihydrodipicolinate Reductase, domain 2"/>
    <property type="match status" value="1"/>
</dbReference>
<accession>A0A3D8VQY8</accession>
<reference evidence="3 4" key="1">
    <citation type="submission" date="2018-08" db="EMBL/GenBank/DDBJ databases">
        <title>Genome sequence of strict halophilic Halobacillus trueperi SS1 isolated from Lunsu, a salty water body of North West Himalayas.</title>
        <authorList>
            <person name="Gupta S."/>
            <person name="Sharma P."/>
            <person name="Dev K."/>
            <person name="Baumler D."/>
            <person name="Sourirajan A."/>
        </authorList>
    </citation>
    <scope>NUCLEOTIDE SEQUENCE [LARGE SCALE GENOMIC DNA]</scope>
    <source>
        <strain evidence="3 4">SS1</strain>
    </source>
</reference>
<feature type="domain" description="Gfo/Idh/MocA-like oxidoreductase N-terminal" evidence="1">
    <location>
        <begin position="4"/>
        <end position="123"/>
    </location>
</feature>
<evidence type="ECO:0000313" key="3">
    <source>
        <dbReference type="EMBL" id="RDY71645.1"/>
    </source>
</evidence>
<feature type="domain" description="GFO/IDH/MocA-like oxidoreductase" evidence="2">
    <location>
        <begin position="131"/>
        <end position="257"/>
    </location>
</feature>
<evidence type="ECO:0000259" key="1">
    <source>
        <dbReference type="Pfam" id="PF01408"/>
    </source>
</evidence>
<dbReference type="InterPro" id="IPR052515">
    <property type="entry name" value="Gfo/Idh/MocA_Oxidoreductase"/>
</dbReference>
<dbReference type="Gene3D" id="3.40.50.720">
    <property type="entry name" value="NAD(P)-binding Rossmann-like Domain"/>
    <property type="match status" value="1"/>
</dbReference>
<dbReference type="InterPro" id="IPR055170">
    <property type="entry name" value="GFO_IDH_MocA-like_dom"/>
</dbReference>
<comment type="caution">
    <text evidence="3">The sequence shown here is derived from an EMBL/GenBank/DDBJ whole genome shotgun (WGS) entry which is preliminary data.</text>
</comment>
<proteinExistence type="predicted"/>
<protein>
    <submittedName>
        <fullName evidence="3">Gfo/Idh/MocA family oxidoreductase</fullName>
    </submittedName>
</protein>
<organism evidence="3 4">
    <name type="scientific">Halobacillus trueperi</name>
    <dbReference type="NCBI Taxonomy" id="156205"/>
    <lineage>
        <taxon>Bacteria</taxon>
        <taxon>Bacillati</taxon>
        <taxon>Bacillota</taxon>
        <taxon>Bacilli</taxon>
        <taxon>Bacillales</taxon>
        <taxon>Bacillaceae</taxon>
        <taxon>Halobacillus</taxon>
    </lineage>
</organism>
<dbReference type="SUPFAM" id="SSF51735">
    <property type="entry name" value="NAD(P)-binding Rossmann-fold domains"/>
    <property type="match status" value="1"/>
</dbReference>
<dbReference type="InterPro" id="IPR036291">
    <property type="entry name" value="NAD(P)-bd_dom_sf"/>
</dbReference>
<dbReference type="PANTHER" id="PTHR43249">
    <property type="entry name" value="UDP-N-ACETYL-2-AMINO-2-DEOXY-D-GLUCURONATE OXIDASE"/>
    <property type="match status" value="1"/>
</dbReference>